<accession>A0A542ZIB4</accession>
<evidence type="ECO:0000313" key="2">
    <source>
        <dbReference type="EMBL" id="TQL60075.1"/>
    </source>
</evidence>
<keyword evidence="3" id="KW-1185">Reference proteome</keyword>
<sequence>MPRPAPGARWVGVSGLSERDRAILDFEAVAVSPAGTGAKEEAIRDRCGLGVTAYYQRLNALIDTREALAYAPGLVRRLRRVRRARVRSRRDRSADLAHVERGHAARRQVCQGGSHAPHPRHRRDVPRAETSTFLRVKHAGM</sequence>
<feature type="region of interest" description="Disordered" evidence="1">
    <location>
        <begin position="90"/>
        <end position="130"/>
    </location>
</feature>
<dbReference type="Pfam" id="PF11662">
    <property type="entry name" value="DUF3263"/>
    <property type="match status" value="1"/>
</dbReference>
<evidence type="ECO:0000313" key="3">
    <source>
        <dbReference type="Proteomes" id="UP000319514"/>
    </source>
</evidence>
<proteinExistence type="predicted"/>
<dbReference type="InterPro" id="IPR021678">
    <property type="entry name" value="DUF3263"/>
</dbReference>
<protein>
    <submittedName>
        <fullName evidence="2">Uncharacterized protein DUF3263</fullName>
    </submittedName>
</protein>
<dbReference type="Proteomes" id="UP000319514">
    <property type="component" value="Unassembled WGS sequence"/>
</dbReference>
<dbReference type="EMBL" id="VFOQ01000001">
    <property type="protein sequence ID" value="TQL60075.1"/>
    <property type="molecule type" value="Genomic_DNA"/>
</dbReference>
<name>A0A542ZIB4_9MICO</name>
<evidence type="ECO:0000256" key="1">
    <source>
        <dbReference type="SAM" id="MobiDB-lite"/>
    </source>
</evidence>
<comment type="caution">
    <text evidence="2">The sequence shown here is derived from an EMBL/GenBank/DDBJ whole genome shotgun (WGS) entry which is preliminary data.</text>
</comment>
<organism evidence="2 3">
    <name type="scientific">Oryzihumus leptocrescens</name>
    <dbReference type="NCBI Taxonomy" id="297536"/>
    <lineage>
        <taxon>Bacteria</taxon>
        <taxon>Bacillati</taxon>
        <taxon>Actinomycetota</taxon>
        <taxon>Actinomycetes</taxon>
        <taxon>Micrococcales</taxon>
        <taxon>Intrasporangiaceae</taxon>
        <taxon>Oryzihumus</taxon>
    </lineage>
</organism>
<dbReference type="OrthoDB" id="3268863at2"/>
<gene>
    <name evidence="2" type="ORF">FB474_1452</name>
</gene>
<reference evidence="2 3" key="1">
    <citation type="submission" date="2019-06" db="EMBL/GenBank/DDBJ databases">
        <title>Sequencing the genomes of 1000 actinobacteria strains.</title>
        <authorList>
            <person name="Klenk H.-P."/>
        </authorList>
    </citation>
    <scope>NUCLEOTIDE SEQUENCE [LARGE SCALE GENOMIC DNA]</scope>
    <source>
        <strain evidence="2 3">DSM 18082</strain>
    </source>
</reference>
<feature type="compositionally biased region" description="Basic and acidic residues" evidence="1">
    <location>
        <begin position="91"/>
        <end position="103"/>
    </location>
</feature>
<dbReference type="AlphaFoldDB" id="A0A542ZIB4"/>